<reference evidence="1" key="1">
    <citation type="submission" date="2018-02" db="EMBL/GenBank/DDBJ databases">
        <title>Rhizophora mucronata_Transcriptome.</title>
        <authorList>
            <person name="Meera S.P."/>
            <person name="Sreeshan A."/>
            <person name="Augustine A."/>
        </authorList>
    </citation>
    <scope>NUCLEOTIDE SEQUENCE</scope>
    <source>
        <tissue evidence="1">Leaf</tissue>
    </source>
</reference>
<organism evidence="1">
    <name type="scientific">Rhizophora mucronata</name>
    <name type="common">Asiatic mangrove</name>
    <dbReference type="NCBI Taxonomy" id="61149"/>
    <lineage>
        <taxon>Eukaryota</taxon>
        <taxon>Viridiplantae</taxon>
        <taxon>Streptophyta</taxon>
        <taxon>Embryophyta</taxon>
        <taxon>Tracheophyta</taxon>
        <taxon>Spermatophyta</taxon>
        <taxon>Magnoliopsida</taxon>
        <taxon>eudicotyledons</taxon>
        <taxon>Gunneridae</taxon>
        <taxon>Pentapetalae</taxon>
        <taxon>rosids</taxon>
        <taxon>fabids</taxon>
        <taxon>Malpighiales</taxon>
        <taxon>Rhizophoraceae</taxon>
        <taxon>Rhizophora</taxon>
    </lineage>
</organism>
<proteinExistence type="predicted"/>
<dbReference type="AlphaFoldDB" id="A0A2P2J9A7"/>
<evidence type="ECO:0000313" key="1">
    <source>
        <dbReference type="EMBL" id="MBW90075.1"/>
    </source>
</evidence>
<accession>A0A2P2J9A7</accession>
<name>A0A2P2J9A7_RHIMU</name>
<dbReference type="EMBL" id="GGEC01009592">
    <property type="protein sequence ID" value="MBW90075.1"/>
    <property type="molecule type" value="Transcribed_RNA"/>
</dbReference>
<protein>
    <submittedName>
        <fullName evidence="1">Uncharacterized protein</fullName>
    </submittedName>
</protein>
<sequence length="32" mass="3702">MQVVSSLIQYKNSSKVYIYIYIGVFSGQYLPL</sequence>